<accession>A0ABV7T2N6</accession>
<dbReference type="PANTHER" id="PTHR21310:SF15">
    <property type="entry name" value="AMINOGLYCOSIDE PHOSPHOTRANSFERASE DOMAIN-CONTAINING PROTEIN"/>
    <property type="match status" value="1"/>
</dbReference>
<feature type="domain" description="Aminoglycoside phosphotransferase" evidence="1">
    <location>
        <begin position="27"/>
        <end position="263"/>
    </location>
</feature>
<comment type="caution">
    <text evidence="2">The sequence shown here is derived from an EMBL/GenBank/DDBJ whole genome shotgun (WGS) entry which is preliminary data.</text>
</comment>
<evidence type="ECO:0000313" key="2">
    <source>
        <dbReference type="EMBL" id="MFC3606954.1"/>
    </source>
</evidence>
<dbReference type="InterPro" id="IPR002575">
    <property type="entry name" value="Aminoglycoside_PTrfase"/>
</dbReference>
<evidence type="ECO:0000313" key="3">
    <source>
        <dbReference type="Proteomes" id="UP001595630"/>
    </source>
</evidence>
<dbReference type="Proteomes" id="UP001595630">
    <property type="component" value="Unassembled WGS sequence"/>
</dbReference>
<dbReference type="Gene3D" id="3.90.1200.10">
    <property type="match status" value="1"/>
</dbReference>
<dbReference type="InterPro" id="IPR011009">
    <property type="entry name" value="Kinase-like_dom_sf"/>
</dbReference>
<dbReference type="CDD" id="cd05152">
    <property type="entry name" value="MPH2"/>
    <property type="match status" value="1"/>
</dbReference>
<dbReference type="Pfam" id="PF01636">
    <property type="entry name" value="APH"/>
    <property type="match status" value="1"/>
</dbReference>
<evidence type="ECO:0000259" key="1">
    <source>
        <dbReference type="Pfam" id="PF01636"/>
    </source>
</evidence>
<proteinExistence type="predicted"/>
<dbReference type="RefSeq" id="WP_386361501.1">
    <property type="nucleotide sequence ID" value="NZ_JBHRXZ010000009.1"/>
</dbReference>
<dbReference type="InterPro" id="IPR051678">
    <property type="entry name" value="AGP_Transferase"/>
</dbReference>
<sequence>MTNNSAKLVTDTLTLAARHGLYLADTVTFNETGLDFRVGFATDTAGRRWVLRIPRRDDVQPKIEREARILDFVKRRLPVEVPDWQVRSPDLVAYPMLTDPMALVFDAETHAVTWNIDQEAETYVTSLAEVLVALHASPVAEGVAFGIPASSPEEVRLKVHQDMERVKQEIGIGRDLEARYRYWLDNDKLWPDFSVLTHGDLYVGHVTATADARVSGVIDWTEAEISDPSIDFAGHLAAFSPRSLERLVAAYELAGGRTWPDMLEHIQERHAASPIKYGIFAISTGNEQHLAAAKVQLGA</sequence>
<dbReference type="SUPFAM" id="SSF56112">
    <property type="entry name" value="Protein kinase-like (PK-like)"/>
    <property type="match status" value="1"/>
</dbReference>
<dbReference type="PANTHER" id="PTHR21310">
    <property type="entry name" value="AMINOGLYCOSIDE PHOSPHOTRANSFERASE-RELATED-RELATED"/>
    <property type="match status" value="1"/>
</dbReference>
<reference evidence="3" key="1">
    <citation type="journal article" date="2019" name="Int. J. Syst. Evol. Microbiol.">
        <title>The Global Catalogue of Microorganisms (GCM) 10K type strain sequencing project: providing services to taxonomists for standard genome sequencing and annotation.</title>
        <authorList>
            <consortium name="The Broad Institute Genomics Platform"/>
            <consortium name="The Broad Institute Genome Sequencing Center for Infectious Disease"/>
            <person name="Wu L."/>
            <person name="Ma J."/>
        </authorList>
    </citation>
    <scope>NUCLEOTIDE SEQUENCE [LARGE SCALE GENOMIC DNA]</scope>
    <source>
        <strain evidence="3">KCTC 42447</strain>
    </source>
</reference>
<name>A0ABV7T2N6_9GAMM</name>
<protein>
    <submittedName>
        <fullName evidence="2">Macrolide 2'-phosphotransferase</fullName>
    </submittedName>
</protein>
<dbReference type="Gene3D" id="3.30.200.20">
    <property type="entry name" value="Phosphorylase Kinase, domain 1"/>
    <property type="match status" value="1"/>
</dbReference>
<dbReference type="EMBL" id="JBHRXZ010000009">
    <property type="protein sequence ID" value="MFC3606954.1"/>
    <property type="molecule type" value="Genomic_DNA"/>
</dbReference>
<organism evidence="2 3">
    <name type="scientific">Stutzerimonas tarimensis</name>
    <dbReference type="NCBI Taxonomy" id="1507735"/>
    <lineage>
        <taxon>Bacteria</taxon>
        <taxon>Pseudomonadati</taxon>
        <taxon>Pseudomonadota</taxon>
        <taxon>Gammaproteobacteria</taxon>
        <taxon>Pseudomonadales</taxon>
        <taxon>Pseudomonadaceae</taxon>
        <taxon>Stutzerimonas</taxon>
    </lineage>
</organism>
<gene>
    <name evidence="2" type="ORF">ACFOMF_04055</name>
</gene>
<keyword evidence="3" id="KW-1185">Reference proteome</keyword>